<dbReference type="PROSITE" id="PS50096">
    <property type="entry name" value="IQ"/>
    <property type="match status" value="1"/>
</dbReference>
<keyword evidence="3 8" id="KW-0067">ATP-binding</keyword>
<accession>A0A8H7GMY3</accession>
<feature type="coiled-coil region" evidence="9">
    <location>
        <begin position="1001"/>
        <end position="1117"/>
    </location>
</feature>
<dbReference type="FunFam" id="1.10.10.820:FF:000001">
    <property type="entry name" value="Myosin heavy chain"/>
    <property type="match status" value="1"/>
</dbReference>
<dbReference type="InterPro" id="IPR027417">
    <property type="entry name" value="P-loop_NTPase"/>
</dbReference>
<evidence type="ECO:0000256" key="4">
    <source>
        <dbReference type="ARBA" id="ARBA00023054"/>
    </source>
</evidence>
<keyword evidence="5 8" id="KW-0518">Myosin</keyword>
<evidence type="ECO:0000256" key="2">
    <source>
        <dbReference type="ARBA" id="ARBA00022741"/>
    </source>
</evidence>
<evidence type="ECO:0000256" key="8">
    <source>
        <dbReference type="PROSITE-ProRule" id="PRU00782"/>
    </source>
</evidence>
<dbReference type="Gene3D" id="6.20.240.20">
    <property type="match status" value="1"/>
</dbReference>
<dbReference type="GO" id="GO:0005524">
    <property type="term" value="F:ATP binding"/>
    <property type="evidence" value="ECO:0007669"/>
    <property type="project" value="UniProtKB-UniRule"/>
</dbReference>
<feature type="domain" description="Myosin motor" evidence="10">
    <location>
        <begin position="64"/>
        <end position="746"/>
    </location>
</feature>
<dbReference type="Proteomes" id="UP000649328">
    <property type="component" value="Unassembled WGS sequence"/>
</dbReference>
<evidence type="ECO:0000256" key="6">
    <source>
        <dbReference type="ARBA" id="ARBA00023175"/>
    </source>
</evidence>
<dbReference type="Gene3D" id="1.10.10.820">
    <property type="match status" value="1"/>
</dbReference>
<dbReference type="PRINTS" id="PR00193">
    <property type="entry name" value="MYOSINHEAVY"/>
</dbReference>
<evidence type="ECO:0000256" key="9">
    <source>
        <dbReference type="SAM" id="Coils"/>
    </source>
</evidence>
<dbReference type="Gene3D" id="3.40.850.10">
    <property type="entry name" value="Kinesin motor domain"/>
    <property type="match status" value="1"/>
</dbReference>
<keyword evidence="7 8" id="KW-0009">Actin-binding</keyword>
<dbReference type="GO" id="GO:0016020">
    <property type="term" value="C:membrane"/>
    <property type="evidence" value="ECO:0007669"/>
    <property type="project" value="TreeGrafter"/>
</dbReference>
<dbReference type="Gene3D" id="4.10.270.10">
    <property type="entry name" value="Myosin, subunit A"/>
    <property type="match status" value="1"/>
</dbReference>
<evidence type="ECO:0000313" key="11">
    <source>
        <dbReference type="EMBL" id="KAF7999461.1"/>
    </source>
</evidence>
<dbReference type="OrthoDB" id="6108017at2759"/>
<keyword evidence="6 8" id="KW-0505">Motor protein</keyword>
<dbReference type="PROSITE" id="PS51456">
    <property type="entry name" value="MYOSIN_MOTOR"/>
    <property type="match status" value="1"/>
</dbReference>
<dbReference type="GO" id="GO:0007015">
    <property type="term" value="P:actin filament organization"/>
    <property type="evidence" value="ECO:0007669"/>
    <property type="project" value="TreeGrafter"/>
</dbReference>
<gene>
    <name evidence="11" type="ORF">HF325_006137</name>
</gene>
<name>A0A8H7GMY3_9ASCO</name>
<dbReference type="PANTHER" id="PTHR13140">
    <property type="entry name" value="MYOSIN"/>
    <property type="match status" value="1"/>
</dbReference>
<dbReference type="InterPro" id="IPR036961">
    <property type="entry name" value="Kinesin_motor_dom_sf"/>
</dbReference>
<dbReference type="SMART" id="SM00242">
    <property type="entry name" value="MYSc"/>
    <property type="match status" value="1"/>
</dbReference>
<sequence>MADDDLTSKNCVWVPDKDELFVRGSITDYLANGVIRVSIKNGVQEEIREMEQKSVESCNPAKFNKCEDMAELTHLNEPSVIYNLFLRYNDDLIYTYLGLFLVAINPYKKLPIYENLVLRSFHGLGLKADDRLPPHIFAIAENSHRNLVANKKDQSILVTGESGAGKTENTKKIIQYLSLISTLSETGSSSEDRDDIHEKILRANPILESFGNAKTIKNNNSSRFGKFIKIYFDSHGIISGATIDYYLLEKSRVSHQLKAERNYHVFYQMLQGESEATLASKYSLSNDLSKYRYLSSSAGTIPQIDDAKEFRHLNESFRVMGFSEIFFAGLAIILHLGNVDFISWKADQASFAKDANLATIASLLGVSEDELSKNLLKPKVKAGREFMHKLQKASEVKSTIDAFAKYLYEKLFQFIITRIDSSLMTDDVSTDHFIGVLDIAGFEIFEMNSFEQLCINYTNEKLQQYFNHHSFILEQSEYLREDIQWEYIDFGLDLQPTIDLIETKQPMGVLEILNEQCILPKASETTFMEKLLETWGNGETRQFKPNKTRTGFIIDHYAGDVEYNIDDWLQKNKDPVSDNVLDLVRGSTNPFFKDLFMLRPETASPVKSKGKSPKFKTVTQKHKEHLSNLMQQLSSTEPHFVRCILPNLSKRANKFDKELVLHQLRCNGVLEGIRIARAGYPNKMTFEEFFERYSILNWDDVFTKNLKSNCELILKHIALDAESFKIGITKLFFKNGVLGLLEELRDSSIKRHLTSFQSLSRGQLARTKIKKQISLIQASQVIARNFQKLDGLVNNSESPWLKLFVRLKPLLEDSVKVLDSREMNESLKQINGKLKETEASKLVLENENLSLKERLQSLEDDIIKAAEAASQKMDKLKSLERDEQSRSAKLDDTLRQLSEVQAVSAALAKEKVELLGKLEESQKTIANFESQVELLENERNTQVEAVKTLEAKVKNFANIEADHQKALGVVKTLEQKCKSHSEISKSLDVFKSNVEEKDRNLASSKTKIEANESRIAELEALIKSSSLKNEELMKSTMELKLKFSATLKSLKEENMSLKADVSKLSGEKAALEESLEYQKKQLGEASDTRVNQMQKAIDDLRKSLKDAAEKEKILQSQLQEKSTALEGENRVRVVWKEKSPNTFENWKAMRL</sequence>
<evidence type="ECO:0000259" key="10">
    <source>
        <dbReference type="PROSITE" id="PS51456"/>
    </source>
</evidence>
<dbReference type="SUPFAM" id="SSF52540">
    <property type="entry name" value="P-loop containing nucleoside triphosphate hydrolases"/>
    <property type="match status" value="1"/>
</dbReference>
<dbReference type="InterPro" id="IPR001609">
    <property type="entry name" value="Myosin_head_motor_dom-like"/>
</dbReference>
<evidence type="ECO:0000256" key="7">
    <source>
        <dbReference type="ARBA" id="ARBA00023203"/>
    </source>
</evidence>
<keyword evidence="12" id="KW-1185">Reference proteome</keyword>
<dbReference type="SUPFAM" id="SSF57997">
    <property type="entry name" value="Tropomyosin"/>
    <property type="match status" value="1"/>
</dbReference>
<keyword evidence="2 8" id="KW-0547">Nucleotide-binding</keyword>
<reference evidence="11" key="1">
    <citation type="submission" date="2020-10" db="EMBL/GenBank/DDBJ databases">
        <title>The Whole-Genome Sequence of Metschnikowia persimmonesis, a Novel Endophytic Yeast Species Isolated from Medicinal Plant Diospyros kaki Thumb.</title>
        <authorList>
            <person name="Rahmat E."/>
            <person name="Kang Y."/>
        </authorList>
    </citation>
    <scope>NUCLEOTIDE SEQUENCE</scope>
    <source>
        <strain evidence="11">KIOM G15050</strain>
    </source>
</reference>
<dbReference type="Gene3D" id="1.20.58.530">
    <property type="match status" value="1"/>
</dbReference>
<organism evidence="11 12">
    <name type="scientific">Metschnikowia pulcherrima</name>
    <dbReference type="NCBI Taxonomy" id="27326"/>
    <lineage>
        <taxon>Eukaryota</taxon>
        <taxon>Fungi</taxon>
        <taxon>Dikarya</taxon>
        <taxon>Ascomycota</taxon>
        <taxon>Saccharomycotina</taxon>
        <taxon>Pichiomycetes</taxon>
        <taxon>Metschnikowiaceae</taxon>
        <taxon>Metschnikowia</taxon>
    </lineage>
</organism>
<feature type="binding site" evidence="8">
    <location>
        <begin position="160"/>
        <end position="167"/>
    </location>
    <ligand>
        <name>ATP</name>
        <dbReference type="ChEBI" id="CHEBI:30616"/>
    </ligand>
</feature>
<dbReference type="GO" id="GO:0016459">
    <property type="term" value="C:myosin complex"/>
    <property type="evidence" value="ECO:0007669"/>
    <property type="project" value="UniProtKB-KW"/>
</dbReference>
<comment type="similarity">
    <text evidence="1 8">Belongs to the TRAFAC class myosin-kinesin ATPase superfamily. Myosin family.</text>
</comment>
<evidence type="ECO:0000313" key="12">
    <source>
        <dbReference type="Proteomes" id="UP000649328"/>
    </source>
</evidence>
<evidence type="ECO:0000256" key="1">
    <source>
        <dbReference type="ARBA" id="ARBA00008314"/>
    </source>
</evidence>
<dbReference type="AlphaFoldDB" id="A0A8H7GMY3"/>
<keyword evidence="4 9" id="KW-0175">Coiled coil</keyword>
<dbReference type="Pfam" id="PF00063">
    <property type="entry name" value="Myosin_head"/>
    <property type="match status" value="1"/>
</dbReference>
<feature type="coiled-coil region" evidence="9">
    <location>
        <begin position="820"/>
        <end position="868"/>
    </location>
</feature>
<dbReference type="GO" id="GO:0000146">
    <property type="term" value="F:microfilament motor activity"/>
    <property type="evidence" value="ECO:0007669"/>
    <property type="project" value="TreeGrafter"/>
</dbReference>
<proteinExistence type="inferred from homology"/>
<dbReference type="PANTHER" id="PTHR13140:SF857">
    <property type="entry name" value="MYOSIN-11"/>
    <property type="match status" value="1"/>
</dbReference>
<dbReference type="EMBL" id="JACBPP010000009">
    <property type="protein sequence ID" value="KAF7999461.1"/>
    <property type="molecule type" value="Genomic_DNA"/>
</dbReference>
<comment type="caution">
    <text evidence="11">The sequence shown here is derived from an EMBL/GenBank/DDBJ whole genome shotgun (WGS) entry which is preliminary data.</text>
</comment>
<feature type="coiled-coil region" evidence="9">
    <location>
        <begin position="911"/>
        <end position="952"/>
    </location>
</feature>
<evidence type="ECO:0000256" key="5">
    <source>
        <dbReference type="ARBA" id="ARBA00023123"/>
    </source>
</evidence>
<dbReference type="GO" id="GO:0005737">
    <property type="term" value="C:cytoplasm"/>
    <property type="evidence" value="ECO:0007669"/>
    <property type="project" value="TreeGrafter"/>
</dbReference>
<dbReference type="Gene3D" id="1.20.120.720">
    <property type="entry name" value="Myosin VI head, motor domain, U50 subdomain"/>
    <property type="match status" value="1"/>
</dbReference>
<dbReference type="GO" id="GO:0051015">
    <property type="term" value="F:actin filament binding"/>
    <property type="evidence" value="ECO:0007669"/>
    <property type="project" value="TreeGrafter"/>
</dbReference>
<evidence type="ECO:0000256" key="3">
    <source>
        <dbReference type="ARBA" id="ARBA00022840"/>
    </source>
</evidence>
<dbReference type="CDD" id="cd01377">
    <property type="entry name" value="MYSc_class_II"/>
    <property type="match status" value="1"/>
</dbReference>
<protein>
    <recommendedName>
        <fullName evidence="10">Myosin motor domain-containing protein</fullName>
    </recommendedName>
</protein>
<feature type="region of interest" description="Actin-binding" evidence="8">
    <location>
        <begin position="626"/>
        <end position="648"/>
    </location>
</feature>